<accession>A0AAE3XEC0</accession>
<reference evidence="4" key="1">
    <citation type="submission" date="2023-07" db="EMBL/GenBank/DDBJ databases">
        <title>Sorghum-associated microbial communities from plants grown in Nebraska, USA.</title>
        <authorList>
            <person name="Schachtman D."/>
        </authorList>
    </citation>
    <scope>NUCLEOTIDE SEQUENCE</scope>
    <source>
        <strain evidence="4">BE330</strain>
    </source>
</reference>
<dbReference type="PANTHER" id="PTHR45947:SF3">
    <property type="entry name" value="SULFOQUINOVOSYL TRANSFERASE SQD2"/>
    <property type="match status" value="1"/>
</dbReference>
<feature type="domain" description="Glycosyl transferase family 1" evidence="2">
    <location>
        <begin position="195"/>
        <end position="353"/>
    </location>
</feature>
<evidence type="ECO:0000313" key="5">
    <source>
        <dbReference type="Proteomes" id="UP001185331"/>
    </source>
</evidence>
<feature type="domain" description="Glycosyltransferase subfamily 4-like N-terminal" evidence="3">
    <location>
        <begin position="18"/>
        <end position="183"/>
    </location>
</feature>
<name>A0AAE3XEC0_9DEIO</name>
<evidence type="ECO:0000313" key="4">
    <source>
        <dbReference type="EMBL" id="MDR6218964.1"/>
    </source>
</evidence>
<dbReference type="Gene3D" id="3.40.50.2000">
    <property type="entry name" value="Glycogen Phosphorylase B"/>
    <property type="match status" value="2"/>
</dbReference>
<protein>
    <submittedName>
        <fullName evidence="4">Glycosyltransferase involved in cell wall biosynthesis</fullName>
    </submittedName>
</protein>
<dbReference type="InterPro" id="IPR028098">
    <property type="entry name" value="Glyco_trans_4-like_N"/>
</dbReference>
<evidence type="ECO:0000259" key="2">
    <source>
        <dbReference type="Pfam" id="PF00534"/>
    </source>
</evidence>
<dbReference type="InterPro" id="IPR050194">
    <property type="entry name" value="Glycosyltransferase_grp1"/>
</dbReference>
<proteinExistence type="predicted"/>
<dbReference type="PANTHER" id="PTHR45947">
    <property type="entry name" value="SULFOQUINOVOSYL TRANSFERASE SQD2"/>
    <property type="match status" value="1"/>
</dbReference>
<sequence length="401" mass="43558">MKTLRIGLFTDTYFPDRNGVTTSVYLLQQELRRAGHDAWIIAPSHPDAPETEDGVVRFRSVSNPLVRGTQTRLALPRARRLPTGLDIVHAHTPFVIGAWAGRVAHRLHVPHVATFHTDLERYAHYVPGGAYLNTQFHLARRMCRRFYRRSDLIVTPTPAVAVMVNAYNTGRPVRVVPTGIDPDVLNRAPDVPSPWPAGTRRLLTVSRLGAEKKLSVVLRALVEMRRTHAAHLVIIGEGPLDSALKAEAQALGLAGHVTFHGAVPYQQIGAYYRQADLFCFASDTETQGLVLAEAQMMGVPVVAVGAGGTMQGVAHGRSGYLVTPGDYAGLAAFAGTLLDDPARHARFRSGARQFAAHFSAAQVTQGMLRVYAEALDLAEHTPTSSSSTLAQRTAGRAHDRA</sequence>
<evidence type="ECO:0000259" key="3">
    <source>
        <dbReference type="Pfam" id="PF13439"/>
    </source>
</evidence>
<dbReference type="Pfam" id="PF13439">
    <property type="entry name" value="Glyco_transf_4"/>
    <property type="match status" value="1"/>
</dbReference>
<comment type="caution">
    <text evidence="4">The sequence shown here is derived from an EMBL/GenBank/DDBJ whole genome shotgun (WGS) entry which is preliminary data.</text>
</comment>
<organism evidence="4 5">
    <name type="scientific">Deinococcus soli</name>
    <name type="common">ex Cha et al. 2016</name>
    <dbReference type="NCBI Taxonomy" id="1309411"/>
    <lineage>
        <taxon>Bacteria</taxon>
        <taxon>Thermotogati</taxon>
        <taxon>Deinococcota</taxon>
        <taxon>Deinococci</taxon>
        <taxon>Deinococcales</taxon>
        <taxon>Deinococcaceae</taxon>
        <taxon>Deinococcus</taxon>
    </lineage>
</organism>
<feature type="compositionally biased region" description="Polar residues" evidence="1">
    <location>
        <begin position="381"/>
        <end position="391"/>
    </location>
</feature>
<dbReference type="RefSeq" id="WP_309853861.1">
    <property type="nucleotide sequence ID" value="NZ_JAVDQJ010000004.1"/>
</dbReference>
<dbReference type="Proteomes" id="UP001185331">
    <property type="component" value="Unassembled WGS sequence"/>
</dbReference>
<dbReference type="EMBL" id="JAVDQK010000005">
    <property type="protein sequence ID" value="MDR6218964.1"/>
    <property type="molecule type" value="Genomic_DNA"/>
</dbReference>
<evidence type="ECO:0000256" key="1">
    <source>
        <dbReference type="SAM" id="MobiDB-lite"/>
    </source>
</evidence>
<dbReference type="AlphaFoldDB" id="A0AAE3XEC0"/>
<feature type="region of interest" description="Disordered" evidence="1">
    <location>
        <begin position="381"/>
        <end position="401"/>
    </location>
</feature>
<dbReference type="GO" id="GO:0016757">
    <property type="term" value="F:glycosyltransferase activity"/>
    <property type="evidence" value="ECO:0007669"/>
    <property type="project" value="InterPro"/>
</dbReference>
<dbReference type="SUPFAM" id="SSF53756">
    <property type="entry name" value="UDP-Glycosyltransferase/glycogen phosphorylase"/>
    <property type="match status" value="1"/>
</dbReference>
<dbReference type="InterPro" id="IPR001296">
    <property type="entry name" value="Glyco_trans_1"/>
</dbReference>
<dbReference type="Pfam" id="PF00534">
    <property type="entry name" value="Glycos_transf_1"/>
    <property type="match status" value="1"/>
</dbReference>
<gene>
    <name evidence="4" type="ORF">J2Y00_002561</name>
</gene>